<sequence>MPLPLAQVPALNSSSAVYVKLSHVDSLRSRIPSSARGGAGSRSCDRRSNIEAPSAVLWVGGLPPTARADAVAAVFGRFGSVVSCHLQTANMPIPSPPQFAILELKERREAQALWKP</sequence>
<dbReference type="Gene3D" id="3.30.70.330">
    <property type="match status" value="1"/>
</dbReference>
<dbReference type="InterPro" id="IPR012677">
    <property type="entry name" value="Nucleotide-bd_a/b_plait_sf"/>
</dbReference>
<reference evidence="1" key="2">
    <citation type="submission" date="2020-11" db="EMBL/GenBank/DDBJ databases">
        <authorList>
            <person name="Cecchin M."/>
            <person name="Marcolungo L."/>
            <person name="Rossato M."/>
            <person name="Girolomoni L."/>
            <person name="Cosentino E."/>
            <person name="Cuine S."/>
            <person name="Li-Beisson Y."/>
            <person name="Delledonne M."/>
            <person name="Ballottari M."/>
        </authorList>
    </citation>
    <scope>NUCLEOTIDE SEQUENCE</scope>
    <source>
        <strain evidence="1">211/11P</strain>
        <tissue evidence="1">Whole cell</tissue>
    </source>
</reference>
<dbReference type="Proteomes" id="UP001055712">
    <property type="component" value="Unassembled WGS sequence"/>
</dbReference>
<organism evidence="1 2">
    <name type="scientific">Chlorella vulgaris</name>
    <name type="common">Green alga</name>
    <dbReference type="NCBI Taxonomy" id="3077"/>
    <lineage>
        <taxon>Eukaryota</taxon>
        <taxon>Viridiplantae</taxon>
        <taxon>Chlorophyta</taxon>
        <taxon>core chlorophytes</taxon>
        <taxon>Trebouxiophyceae</taxon>
        <taxon>Chlorellales</taxon>
        <taxon>Chlorellaceae</taxon>
        <taxon>Chlorella clade</taxon>
        <taxon>Chlorella</taxon>
    </lineage>
</organism>
<evidence type="ECO:0008006" key="3">
    <source>
        <dbReference type="Google" id="ProtNLM"/>
    </source>
</evidence>
<proteinExistence type="predicted"/>
<dbReference type="SUPFAM" id="SSF54928">
    <property type="entry name" value="RNA-binding domain, RBD"/>
    <property type="match status" value="1"/>
</dbReference>
<gene>
    <name evidence="1" type="ORF">D9Q98_007129</name>
</gene>
<dbReference type="EMBL" id="SIDB01000010">
    <property type="protein sequence ID" value="KAI3427192.1"/>
    <property type="molecule type" value="Genomic_DNA"/>
</dbReference>
<dbReference type="AlphaFoldDB" id="A0A9D4TJJ9"/>
<protein>
    <recommendedName>
        <fullName evidence="3">RRM domain-containing protein</fullName>
    </recommendedName>
</protein>
<keyword evidence="2" id="KW-1185">Reference proteome</keyword>
<evidence type="ECO:0000313" key="2">
    <source>
        <dbReference type="Proteomes" id="UP001055712"/>
    </source>
</evidence>
<accession>A0A9D4TJJ9</accession>
<dbReference type="InterPro" id="IPR035979">
    <property type="entry name" value="RBD_domain_sf"/>
</dbReference>
<evidence type="ECO:0000313" key="1">
    <source>
        <dbReference type="EMBL" id="KAI3427192.1"/>
    </source>
</evidence>
<comment type="caution">
    <text evidence="1">The sequence shown here is derived from an EMBL/GenBank/DDBJ whole genome shotgun (WGS) entry which is preliminary data.</text>
</comment>
<reference evidence="1" key="1">
    <citation type="journal article" date="2019" name="Plant J.">
        <title>Chlorella vulgaris genome assembly and annotation reveals the molecular basis for metabolic acclimation to high light conditions.</title>
        <authorList>
            <person name="Cecchin M."/>
            <person name="Marcolungo L."/>
            <person name="Rossato M."/>
            <person name="Girolomoni L."/>
            <person name="Cosentino E."/>
            <person name="Cuine S."/>
            <person name="Li-Beisson Y."/>
            <person name="Delledonne M."/>
            <person name="Ballottari M."/>
        </authorList>
    </citation>
    <scope>NUCLEOTIDE SEQUENCE</scope>
    <source>
        <strain evidence="1">211/11P</strain>
    </source>
</reference>
<dbReference type="GO" id="GO:0003676">
    <property type="term" value="F:nucleic acid binding"/>
    <property type="evidence" value="ECO:0007669"/>
    <property type="project" value="InterPro"/>
</dbReference>
<dbReference type="CDD" id="cd00590">
    <property type="entry name" value="RRM_SF"/>
    <property type="match status" value="1"/>
</dbReference>
<name>A0A9D4TJJ9_CHLVU</name>